<dbReference type="Gene3D" id="1.25.10.10">
    <property type="entry name" value="Leucine-rich Repeat Variant"/>
    <property type="match status" value="2"/>
</dbReference>
<dbReference type="InterPro" id="IPR011989">
    <property type="entry name" value="ARM-like"/>
</dbReference>
<accession>A0AAE3K9N6</accession>
<organism evidence="1 2">
    <name type="scientific">Natronocalculus amylovorans</name>
    <dbReference type="NCBI Taxonomy" id="2917812"/>
    <lineage>
        <taxon>Archaea</taxon>
        <taxon>Methanobacteriati</taxon>
        <taxon>Methanobacteriota</taxon>
        <taxon>Stenosarchaea group</taxon>
        <taxon>Halobacteria</taxon>
        <taxon>Halobacteriales</taxon>
        <taxon>Haloferacaceae</taxon>
        <taxon>Natronocalculus</taxon>
    </lineage>
</organism>
<dbReference type="AlphaFoldDB" id="A0AAE3K9N6"/>
<reference evidence="1" key="1">
    <citation type="journal article" date="2022" name="Syst. Appl. Microbiol.">
        <title>Natronocalculus amylovorans gen. nov., sp. nov., and Natranaeroarchaeum aerophilus sp. nov., dominant culturable amylolytic natronoarchaea from hypersaline soda lakes in southwestern Siberia.</title>
        <authorList>
            <person name="Sorokin D.Y."/>
            <person name="Elcheninov A.G."/>
            <person name="Khizhniak T.V."/>
            <person name="Koenen M."/>
            <person name="Bale N.J."/>
            <person name="Damste J.S.S."/>
            <person name="Kublanov I.V."/>
        </authorList>
    </citation>
    <scope>NUCLEOTIDE SEQUENCE</scope>
    <source>
        <strain evidence="1">AArc-St2</strain>
    </source>
</reference>
<dbReference type="SUPFAM" id="SSF48371">
    <property type="entry name" value="ARM repeat"/>
    <property type="match status" value="1"/>
</dbReference>
<name>A0AAE3K9N6_9EURY</name>
<dbReference type="PANTHER" id="PTHR12697:SF5">
    <property type="entry name" value="DEOXYHYPUSINE HYDROXYLASE"/>
    <property type="match status" value="1"/>
</dbReference>
<sequence length="539" mass="58274">MGGTATVGSSHCSICTATLSARKAVRPHPNLLCESCQRQATPDDPSASLPRAITIAGVSGWEFTDQGRNVVARDAVGTETFTEFVERHYTDHGEPIQWFAPGPRSAPQRIRIEPADADVLARFFDQFHSGVYYQIEQHDGKILPPVVGPTRLHPEQVGLTAPPTFGATTVTTDPTQIHFTVATTESICVLDQDRAPPVPTTGTEHDRVARVRSLARAAPRVVDRNELHALLSSTDSAVRYGAVRALESIVSEEPMIGLSVLSEVRSLFTDEQPTRIFAVKSIAHIAECYPDAVAHLADEVQEQLGSGSELLDAAGTRYLMFIADTNPHAALSALPKLESVISDTPTRVGRQALATIGRIARSYPDAVRPIVPTLCDSLTTEDTRYRISGTTALGRVTSVYPAAATPIVPLVLDLLDVEEAELRGNAVGILGDIAQEYPTDVAPYTAEVAPLLTDTDSGVRSNATGTLARVAEIKPTRITPYVPRFTTLLDDEWTPCRVHACWALGYCQAIESRDALQAVQQNDPRSVVRKRAGWALAQL</sequence>
<dbReference type="Proteomes" id="UP001203207">
    <property type="component" value="Unassembled WGS sequence"/>
</dbReference>
<dbReference type="PANTHER" id="PTHR12697">
    <property type="entry name" value="PBS LYASE HEAT-LIKE PROTEIN"/>
    <property type="match status" value="1"/>
</dbReference>
<reference evidence="1" key="2">
    <citation type="submission" date="2022-02" db="EMBL/GenBank/DDBJ databases">
        <authorList>
            <person name="Elcheninov A.G."/>
            <person name="Sorokin D.Y."/>
            <person name="Kublanov I.V."/>
        </authorList>
    </citation>
    <scope>NUCLEOTIDE SEQUENCE</scope>
    <source>
        <strain evidence="1">AArc-St2</strain>
    </source>
</reference>
<comment type="caution">
    <text evidence="1">The sequence shown here is derived from an EMBL/GenBank/DDBJ whole genome shotgun (WGS) entry which is preliminary data.</text>
</comment>
<gene>
    <name evidence="1" type="ORF">AArcSt2_04780</name>
</gene>
<proteinExistence type="predicted"/>
<keyword evidence="2" id="KW-1185">Reference proteome</keyword>
<dbReference type="EMBL" id="JAKRVX010000002">
    <property type="protein sequence ID" value="MCL9816254.1"/>
    <property type="molecule type" value="Genomic_DNA"/>
</dbReference>
<dbReference type="GO" id="GO:0016491">
    <property type="term" value="F:oxidoreductase activity"/>
    <property type="evidence" value="ECO:0007669"/>
    <property type="project" value="TreeGrafter"/>
</dbReference>
<protein>
    <submittedName>
        <fullName evidence="1">HEAT repeat domain-containing protein</fullName>
    </submittedName>
</protein>
<evidence type="ECO:0000313" key="2">
    <source>
        <dbReference type="Proteomes" id="UP001203207"/>
    </source>
</evidence>
<dbReference type="InterPro" id="IPR016024">
    <property type="entry name" value="ARM-type_fold"/>
</dbReference>
<dbReference type="RefSeq" id="WP_250583277.1">
    <property type="nucleotide sequence ID" value="NZ_JAKRVX010000002.1"/>
</dbReference>
<evidence type="ECO:0000313" key="1">
    <source>
        <dbReference type="EMBL" id="MCL9816254.1"/>
    </source>
</evidence>